<dbReference type="SUPFAM" id="SSF56112">
    <property type="entry name" value="Protein kinase-like (PK-like)"/>
    <property type="match status" value="1"/>
</dbReference>
<protein>
    <recommendedName>
        <fullName evidence="4">Non-specific serine/threonine protein kinase</fullName>
    </recommendedName>
</protein>
<keyword evidence="3" id="KW-1185">Reference proteome</keyword>
<keyword evidence="1" id="KW-0732">Signal</keyword>
<gene>
    <name evidence="2" type="ORF">BXZ70DRAFT_932701</name>
</gene>
<evidence type="ECO:0000256" key="1">
    <source>
        <dbReference type="SAM" id="SignalP"/>
    </source>
</evidence>
<evidence type="ECO:0008006" key="4">
    <source>
        <dbReference type="Google" id="ProtNLM"/>
    </source>
</evidence>
<dbReference type="OrthoDB" id="3261131at2759"/>
<evidence type="ECO:0000313" key="2">
    <source>
        <dbReference type="EMBL" id="KAH8101971.1"/>
    </source>
</evidence>
<sequence length="163" mass="18719">MIWRKNILISSSTWTFALPTGACMYFERVTGTEEEIVVKFVRKYERLPGGYGVTMQSIDPARPLCDIPKDDPNRPRWAGEVHDLVRAFHGVDLVHGDLRDTNIVVDGEERVYLLDLDWVGGKEGEAVYPSWQLNTDLLNGRTHDDLKVRKEDDLRVFGAHVHW</sequence>
<feature type="signal peptide" evidence="1">
    <location>
        <begin position="1"/>
        <end position="17"/>
    </location>
</feature>
<accession>A0A8K0XR60</accession>
<name>A0A8K0XR60_9AGAR</name>
<dbReference type="EMBL" id="JAEVFJ010000011">
    <property type="protein sequence ID" value="KAH8101971.1"/>
    <property type="molecule type" value="Genomic_DNA"/>
</dbReference>
<comment type="caution">
    <text evidence="2">The sequence shown here is derived from an EMBL/GenBank/DDBJ whole genome shotgun (WGS) entry which is preliminary data.</text>
</comment>
<proteinExistence type="predicted"/>
<organism evidence="2 3">
    <name type="scientific">Cristinia sonorae</name>
    <dbReference type="NCBI Taxonomy" id="1940300"/>
    <lineage>
        <taxon>Eukaryota</taxon>
        <taxon>Fungi</taxon>
        <taxon>Dikarya</taxon>
        <taxon>Basidiomycota</taxon>
        <taxon>Agaricomycotina</taxon>
        <taxon>Agaricomycetes</taxon>
        <taxon>Agaricomycetidae</taxon>
        <taxon>Agaricales</taxon>
        <taxon>Pleurotineae</taxon>
        <taxon>Stephanosporaceae</taxon>
        <taxon>Cristinia</taxon>
    </lineage>
</organism>
<dbReference type="InterPro" id="IPR011009">
    <property type="entry name" value="Kinase-like_dom_sf"/>
</dbReference>
<reference evidence="2" key="1">
    <citation type="journal article" date="2021" name="New Phytol.">
        <title>Evolutionary innovations through gain and loss of genes in the ectomycorrhizal Boletales.</title>
        <authorList>
            <person name="Wu G."/>
            <person name="Miyauchi S."/>
            <person name="Morin E."/>
            <person name="Kuo A."/>
            <person name="Drula E."/>
            <person name="Varga T."/>
            <person name="Kohler A."/>
            <person name="Feng B."/>
            <person name="Cao Y."/>
            <person name="Lipzen A."/>
            <person name="Daum C."/>
            <person name="Hundley H."/>
            <person name="Pangilinan J."/>
            <person name="Johnson J."/>
            <person name="Barry K."/>
            <person name="LaButti K."/>
            <person name="Ng V."/>
            <person name="Ahrendt S."/>
            <person name="Min B."/>
            <person name="Choi I.G."/>
            <person name="Park H."/>
            <person name="Plett J.M."/>
            <person name="Magnuson J."/>
            <person name="Spatafora J.W."/>
            <person name="Nagy L.G."/>
            <person name="Henrissat B."/>
            <person name="Grigoriev I.V."/>
            <person name="Yang Z.L."/>
            <person name="Xu J."/>
            <person name="Martin F.M."/>
        </authorList>
    </citation>
    <scope>NUCLEOTIDE SEQUENCE</scope>
    <source>
        <strain evidence="2">KKN 215</strain>
    </source>
</reference>
<feature type="chain" id="PRO_5035478955" description="Non-specific serine/threonine protein kinase" evidence="1">
    <location>
        <begin position="18"/>
        <end position="163"/>
    </location>
</feature>
<dbReference type="Proteomes" id="UP000813824">
    <property type="component" value="Unassembled WGS sequence"/>
</dbReference>
<evidence type="ECO:0000313" key="3">
    <source>
        <dbReference type="Proteomes" id="UP000813824"/>
    </source>
</evidence>
<dbReference type="AlphaFoldDB" id="A0A8K0XR60"/>